<dbReference type="EMBL" id="HBUE01045332">
    <property type="protein sequence ID" value="CAG6462383.1"/>
    <property type="molecule type" value="Transcribed_RNA"/>
</dbReference>
<reference evidence="1" key="1">
    <citation type="submission" date="2021-05" db="EMBL/GenBank/DDBJ databases">
        <authorList>
            <person name="Alioto T."/>
            <person name="Alioto T."/>
            <person name="Gomez Garrido J."/>
        </authorList>
    </citation>
    <scope>NUCLEOTIDE SEQUENCE</scope>
</reference>
<proteinExistence type="predicted"/>
<sequence length="161" mass="18074">MRKITIFHCFCCFRWSGTSKSGIGSLVWRSCSVHIKSSGDLLTSPTRPGSFSLITSSTVGCSGSTELSSEFSRYLECGDRSPSLVHPVTFRAFYVKRRSEGTCRVSCLFRVASFWDFPGPCPFSIVPRALEDWRPPGKPHPCCLFPREPRSRLPFRVTIPD</sequence>
<dbReference type="EMBL" id="HBUE01045339">
    <property type="protein sequence ID" value="CAG6462393.1"/>
    <property type="molecule type" value="Transcribed_RNA"/>
</dbReference>
<organism evidence="1">
    <name type="scientific">Culex pipiens</name>
    <name type="common">House mosquito</name>
    <dbReference type="NCBI Taxonomy" id="7175"/>
    <lineage>
        <taxon>Eukaryota</taxon>
        <taxon>Metazoa</taxon>
        <taxon>Ecdysozoa</taxon>
        <taxon>Arthropoda</taxon>
        <taxon>Hexapoda</taxon>
        <taxon>Insecta</taxon>
        <taxon>Pterygota</taxon>
        <taxon>Neoptera</taxon>
        <taxon>Endopterygota</taxon>
        <taxon>Diptera</taxon>
        <taxon>Nematocera</taxon>
        <taxon>Culicoidea</taxon>
        <taxon>Culicidae</taxon>
        <taxon>Culicinae</taxon>
        <taxon>Culicini</taxon>
        <taxon>Culex</taxon>
        <taxon>Culex</taxon>
    </lineage>
</organism>
<accession>A0A8D8AVF6</accession>
<evidence type="ECO:0000313" key="1">
    <source>
        <dbReference type="EMBL" id="CAG6462393.1"/>
    </source>
</evidence>
<name>A0A8D8AVF6_CULPI</name>
<protein>
    <submittedName>
        <fullName evidence="1">(northern house mosquito) hypothetical protein</fullName>
    </submittedName>
</protein>
<dbReference type="AlphaFoldDB" id="A0A8D8AVF6"/>